<protein>
    <submittedName>
        <fullName evidence="1">Uncharacterized protein</fullName>
    </submittedName>
</protein>
<accession>A0ABZ3IY84</accession>
<dbReference type="InterPro" id="IPR013324">
    <property type="entry name" value="RNA_pol_sigma_r3/r4-like"/>
</dbReference>
<dbReference type="RefSeq" id="WP_093797400.1">
    <property type="nucleotide sequence ID" value="NZ_CP155571.1"/>
</dbReference>
<evidence type="ECO:0000313" key="2">
    <source>
        <dbReference type="Proteomes" id="UP000216052"/>
    </source>
</evidence>
<keyword evidence="2" id="KW-1185">Reference proteome</keyword>
<gene>
    <name evidence="1" type="ORF">SPACI_010740</name>
</gene>
<proteinExistence type="predicted"/>
<sequence>MRVVDFTRENDIFNDNYYSSFDSKKTNKIYSIKRFYIHKELTKEMKEFLRFGLQLLAKIGVITEFDSRVFYLYEVDKKKQAEIANLLNSTINIVKKVNPRVRKKLAEKSNLVIVTFFGESIEELLEELNYSEWALKKGNLQKNRDKIYKQYGTSPDVEISLKIDNYHEIFWKKYLESDSDILNFTKTLHQDAKYKELIQKLEAVKKSTKYIEWATCVNREHEILDNQTRDKFLCEKYNTNIKELSDILSIKRNLLINQQREVIFYLWGYIQIEWMKLNKSSWE</sequence>
<reference evidence="1" key="1">
    <citation type="submission" date="2024-05" db="EMBL/GenBank/DDBJ databases">
        <title>Isolation and characterization of Sporomusa carbonis sp. nov., a carboxydotrophic hydrogenogen in the genus of Sporomusa isolated from a charcoal burning pile.</title>
        <authorList>
            <person name="Boeer T."/>
            <person name="Rosenbaum F."/>
            <person name="Eysell L."/>
            <person name="Mueller V."/>
            <person name="Daniel R."/>
            <person name="Poehlein A."/>
        </authorList>
    </citation>
    <scope>NUCLEOTIDE SEQUENCE [LARGE SCALE GENOMIC DNA]</scope>
    <source>
        <strain evidence="1">DSM 3132</strain>
    </source>
</reference>
<organism evidence="1 2">
    <name type="scientific">Sporomusa acidovorans (strain ATCC 49682 / DSM 3132 / Mol)</name>
    <dbReference type="NCBI Taxonomy" id="1123286"/>
    <lineage>
        <taxon>Bacteria</taxon>
        <taxon>Bacillati</taxon>
        <taxon>Bacillota</taxon>
        <taxon>Negativicutes</taxon>
        <taxon>Selenomonadales</taxon>
        <taxon>Sporomusaceae</taxon>
        <taxon>Sporomusa</taxon>
    </lineage>
</organism>
<dbReference type="EMBL" id="CP155571">
    <property type="protein sequence ID" value="XFO71059.1"/>
    <property type="molecule type" value="Genomic_DNA"/>
</dbReference>
<evidence type="ECO:0000313" key="1">
    <source>
        <dbReference type="EMBL" id="XFO71059.1"/>
    </source>
</evidence>
<dbReference type="SUPFAM" id="SSF88659">
    <property type="entry name" value="Sigma3 and sigma4 domains of RNA polymerase sigma factors"/>
    <property type="match status" value="1"/>
</dbReference>
<dbReference type="Proteomes" id="UP000216052">
    <property type="component" value="Chromosome"/>
</dbReference>
<name>A0ABZ3IY84_SPOA4</name>